<gene>
    <name evidence="1" type="ORF">MCHLO_02208</name>
</gene>
<reference evidence="1" key="1">
    <citation type="submission" date="2014-09" db="EMBL/GenBank/DDBJ databases">
        <title>Genome sequence of the luminous mushroom Mycena chlorophos for searching fungal bioluminescence genes.</title>
        <authorList>
            <person name="Tanaka Y."/>
            <person name="Kasuga D."/>
            <person name="Oba Y."/>
            <person name="Hase S."/>
            <person name="Sato K."/>
            <person name="Oba Y."/>
            <person name="Sakakibara Y."/>
        </authorList>
    </citation>
    <scope>NUCLEOTIDE SEQUENCE</scope>
</reference>
<name>A0ABQ0L0A7_MYCCL</name>
<evidence type="ECO:0000313" key="1">
    <source>
        <dbReference type="EMBL" id="GAT44593.1"/>
    </source>
</evidence>
<evidence type="ECO:0000313" key="2">
    <source>
        <dbReference type="Proteomes" id="UP000815677"/>
    </source>
</evidence>
<keyword evidence="2" id="KW-1185">Reference proteome</keyword>
<dbReference type="EMBL" id="DF839870">
    <property type="protein sequence ID" value="GAT44593.1"/>
    <property type="molecule type" value="Genomic_DNA"/>
</dbReference>
<organism evidence="1 2">
    <name type="scientific">Mycena chlorophos</name>
    <name type="common">Agaric fungus</name>
    <name type="synonym">Agaricus chlorophos</name>
    <dbReference type="NCBI Taxonomy" id="658473"/>
    <lineage>
        <taxon>Eukaryota</taxon>
        <taxon>Fungi</taxon>
        <taxon>Dikarya</taxon>
        <taxon>Basidiomycota</taxon>
        <taxon>Agaricomycotina</taxon>
        <taxon>Agaricomycetes</taxon>
        <taxon>Agaricomycetidae</taxon>
        <taxon>Agaricales</taxon>
        <taxon>Marasmiineae</taxon>
        <taxon>Mycenaceae</taxon>
        <taxon>Mycena</taxon>
    </lineage>
</organism>
<protein>
    <submittedName>
        <fullName evidence="1">Uncharacterized protein</fullName>
    </submittedName>
</protein>
<accession>A0ABQ0L0A7</accession>
<sequence>MPTSNPYLNEPYDALYGTAQKRAGELMKPSGPRTPEQRAALALDTAHLLLVMAMKISRSEYSAGSPQKDVAFGASLADVFTRDYHRQVRELRWRVLNEAVDTALGKQRSLSANELIKSLTDKTTESDEGLFEALAELEAFRERK</sequence>
<dbReference type="Proteomes" id="UP000815677">
    <property type="component" value="Unassembled WGS sequence"/>
</dbReference>
<proteinExistence type="predicted"/>